<name>A0AAE1JQK1_9FABA</name>
<gene>
    <name evidence="2" type="ORF">QN277_008788</name>
</gene>
<protein>
    <submittedName>
        <fullName evidence="2">Uncharacterized protein</fullName>
    </submittedName>
</protein>
<sequence>MMMSIFSSFDALCAEFSYGQRSRLSIDAPNLKPKLEQKPSSPGKKPPSPDSSKAAPPSSSSTQPDGAKQQRRRFSPRFAPELDGVHCFESIVPY</sequence>
<evidence type="ECO:0000313" key="2">
    <source>
        <dbReference type="EMBL" id="KAK4255845.1"/>
    </source>
</evidence>
<evidence type="ECO:0000313" key="3">
    <source>
        <dbReference type="Proteomes" id="UP001293593"/>
    </source>
</evidence>
<dbReference type="EMBL" id="JAWXYG010000013">
    <property type="protein sequence ID" value="KAK4255845.1"/>
    <property type="molecule type" value="Genomic_DNA"/>
</dbReference>
<feature type="compositionally biased region" description="Low complexity" evidence="1">
    <location>
        <begin position="50"/>
        <end position="61"/>
    </location>
</feature>
<organism evidence="2 3">
    <name type="scientific">Acacia crassicarpa</name>
    <name type="common">northern wattle</name>
    <dbReference type="NCBI Taxonomy" id="499986"/>
    <lineage>
        <taxon>Eukaryota</taxon>
        <taxon>Viridiplantae</taxon>
        <taxon>Streptophyta</taxon>
        <taxon>Embryophyta</taxon>
        <taxon>Tracheophyta</taxon>
        <taxon>Spermatophyta</taxon>
        <taxon>Magnoliopsida</taxon>
        <taxon>eudicotyledons</taxon>
        <taxon>Gunneridae</taxon>
        <taxon>Pentapetalae</taxon>
        <taxon>rosids</taxon>
        <taxon>fabids</taxon>
        <taxon>Fabales</taxon>
        <taxon>Fabaceae</taxon>
        <taxon>Caesalpinioideae</taxon>
        <taxon>mimosoid clade</taxon>
        <taxon>Acacieae</taxon>
        <taxon>Acacia</taxon>
    </lineage>
</organism>
<accession>A0AAE1JQK1</accession>
<keyword evidence="3" id="KW-1185">Reference proteome</keyword>
<feature type="region of interest" description="Disordered" evidence="1">
    <location>
        <begin position="25"/>
        <end position="79"/>
    </location>
</feature>
<evidence type="ECO:0000256" key="1">
    <source>
        <dbReference type="SAM" id="MobiDB-lite"/>
    </source>
</evidence>
<comment type="caution">
    <text evidence="2">The sequence shown here is derived from an EMBL/GenBank/DDBJ whole genome shotgun (WGS) entry which is preliminary data.</text>
</comment>
<proteinExistence type="predicted"/>
<dbReference type="Proteomes" id="UP001293593">
    <property type="component" value="Unassembled WGS sequence"/>
</dbReference>
<dbReference type="PANTHER" id="PTHR33641:SF16">
    <property type="entry name" value="AVR9_CF-9 RAPIDLY ELICITED PROTEIN"/>
    <property type="match status" value="1"/>
</dbReference>
<reference evidence="2" key="1">
    <citation type="submission" date="2023-10" db="EMBL/GenBank/DDBJ databases">
        <title>Chromosome-level genome of the transformable northern wattle, Acacia crassicarpa.</title>
        <authorList>
            <person name="Massaro I."/>
            <person name="Sinha N.R."/>
            <person name="Poethig S."/>
            <person name="Leichty A.R."/>
        </authorList>
    </citation>
    <scope>NUCLEOTIDE SEQUENCE</scope>
    <source>
        <strain evidence="2">Acra3RX</strain>
        <tissue evidence="2">Leaf</tissue>
    </source>
</reference>
<dbReference type="PANTHER" id="PTHR33641">
    <property type="entry name" value="OS06G0133500 PROTEIN"/>
    <property type="match status" value="1"/>
</dbReference>
<dbReference type="AlphaFoldDB" id="A0AAE1JQK1"/>